<evidence type="ECO:0000313" key="2">
    <source>
        <dbReference type="EMBL" id="VAX25246.1"/>
    </source>
</evidence>
<dbReference type="AlphaFoldDB" id="A0A3B1C416"/>
<gene>
    <name evidence="2" type="ORF">MNBD_NITROSPINAE03-1941</name>
</gene>
<keyword evidence="1" id="KW-0472">Membrane</keyword>
<accession>A0A3B1C416</accession>
<evidence type="ECO:0000256" key="1">
    <source>
        <dbReference type="SAM" id="Phobius"/>
    </source>
</evidence>
<feature type="non-terminal residue" evidence="2">
    <location>
        <position position="1"/>
    </location>
</feature>
<keyword evidence="1" id="KW-0812">Transmembrane</keyword>
<organism evidence="2">
    <name type="scientific">hydrothermal vent metagenome</name>
    <dbReference type="NCBI Taxonomy" id="652676"/>
    <lineage>
        <taxon>unclassified sequences</taxon>
        <taxon>metagenomes</taxon>
        <taxon>ecological metagenomes</taxon>
    </lineage>
</organism>
<proteinExistence type="predicted"/>
<feature type="transmembrane region" description="Helical" evidence="1">
    <location>
        <begin position="40"/>
        <end position="58"/>
    </location>
</feature>
<dbReference type="EMBL" id="UOGB01000324">
    <property type="protein sequence ID" value="VAX25246.1"/>
    <property type="molecule type" value="Genomic_DNA"/>
</dbReference>
<protein>
    <submittedName>
        <fullName evidence="2">Uncharacterized protein</fullName>
    </submittedName>
</protein>
<name>A0A3B1C416_9ZZZZ</name>
<reference evidence="2" key="1">
    <citation type="submission" date="2018-06" db="EMBL/GenBank/DDBJ databases">
        <authorList>
            <person name="Zhirakovskaya E."/>
        </authorList>
    </citation>
    <scope>NUCLEOTIDE SEQUENCE</scope>
</reference>
<sequence>KLMLAVLGFALAAAGGHLILNLVFDYSYVKRIFLPDVFDSWLVALGILFGIMFIWYLVTSWNEKTEKLVILK</sequence>
<keyword evidence="1" id="KW-1133">Transmembrane helix</keyword>